<comment type="cofactor">
    <cofactor evidence="1">
        <name>FAD</name>
        <dbReference type="ChEBI" id="CHEBI:57692"/>
    </cofactor>
</comment>
<dbReference type="PROSITE" id="PS51257">
    <property type="entry name" value="PROKAR_LIPOPROTEIN"/>
    <property type="match status" value="1"/>
</dbReference>
<sequence length="428" mass="46962">MSKKDVYSDITISGGGIVGCLSALALAKHTDYTITVIETKAITPLKHNEQAPTHAGFDARVIALAAESIEHLKYLGVELQNIQTQAIDSIHVSDKGHVGQVLLNKISQADNESCKSLGEVIALADLGQYLLSELTKHSQINLLAETNIQHVVRTQDSVCLNLDGANIINNKDHTLLTKLLLVCDGGNATFAKQLGINFKRTSYEQTAIITNVIMQKPHNNQAFERFTSQGPIAFLPMALSSGPKATANKLTQSKSNKVMSVVWCASNTKADDLLSLSHAEFSRQLEDLFGSRLGKIQDLSSRFVYPLALNQAEPYTTHRVASLGNAAQSLHPIAGQGFNLGIRDVVDMVKVQLESRTKNDPGSFHCMQQYKQLRDTDKRDTILATDSLVRVFSNQYWPLVLTRNLGLHVLNSFAPLKSAFTQFAIGRR</sequence>
<dbReference type="InterPro" id="IPR051205">
    <property type="entry name" value="UbiH/COQ6_monooxygenase"/>
</dbReference>
<keyword evidence="5" id="KW-0274">FAD</keyword>
<keyword evidence="7 9" id="KW-0503">Monooxygenase</keyword>
<dbReference type="PRINTS" id="PR00420">
    <property type="entry name" value="RNGMNOXGNASE"/>
</dbReference>
<gene>
    <name evidence="9" type="ORF">RM552_01590</name>
</gene>
<accession>A0ABU2ZLN0</accession>
<evidence type="ECO:0000256" key="7">
    <source>
        <dbReference type="ARBA" id="ARBA00023033"/>
    </source>
</evidence>
<evidence type="ECO:0000256" key="5">
    <source>
        <dbReference type="ARBA" id="ARBA00022827"/>
    </source>
</evidence>
<evidence type="ECO:0000256" key="4">
    <source>
        <dbReference type="ARBA" id="ARBA00022630"/>
    </source>
</evidence>
<evidence type="ECO:0000313" key="10">
    <source>
        <dbReference type="Proteomes" id="UP001253545"/>
    </source>
</evidence>
<dbReference type="InterPro" id="IPR002938">
    <property type="entry name" value="FAD-bd"/>
</dbReference>
<protein>
    <submittedName>
        <fullName evidence="9">FAD-dependent monooxygenase</fullName>
    </submittedName>
</protein>
<dbReference type="GO" id="GO:0004497">
    <property type="term" value="F:monooxygenase activity"/>
    <property type="evidence" value="ECO:0007669"/>
    <property type="project" value="UniProtKB-KW"/>
</dbReference>
<comment type="similarity">
    <text evidence="3">Belongs to the UbiH/COQ6 family.</text>
</comment>
<reference evidence="9 10" key="1">
    <citation type="submission" date="2023-09" db="EMBL/GenBank/DDBJ databases">
        <authorList>
            <person name="Rey-Velasco X."/>
        </authorList>
    </citation>
    <scope>NUCLEOTIDE SEQUENCE [LARGE SCALE GENOMIC DNA]</scope>
    <source>
        <strain evidence="9 10">P117</strain>
    </source>
</reference>
<evidence type="ECO:0000256" key="3">
    <source>
        <dbReference type="ARBA" id="ARBA00005349"/>
    </source>
</evidence>
<evidence type="ECO:0000256" key="6">
    <source>
        <dbReference type="ARBA" id="ARBA00023002"/>
    </source>
</evidence>
<keyword evidence="4" id="KW-0285">Flavoprotein</keyword>
<dbReference type="PANTHER" id="PTHR43876:SF8">
    <property type="entry name" value="2-OCTAPRENYL-6-METHOXYPHENOL HYDROXYLASE"/>
    <property type="match status" value="1"/>
</dbReference>
<feature type="domain" description="FAD-binding" evidence="8">
    <location>
        <begin position="9"/>
        <end position="349"/>
    </location>
</feature>
<evidence type="ECO:0000313" key="9">
    <source>
        <dbReference type="EMBL" id="MDT0593534.1"/>
    </source>
</evidence>
<dbReference type="PROSITE" id="PS01304">
    <property type="entry name" value="UBIH"/>
    <property type="match status" value="1"/>
</dbReference>
<dbReference type="InterPro" id="IPR036188">
    <property type="entry name" value="FAD/NAD-bd_sf"/>
</dbReference>
<evidence type="ECO:0000259" key="8">
    <source>
        <dbReference type="Pfam" id="PF01494"/>
    </source>
</evidence>
<comment type="pathway">
    <text evidence="2">Cofactor biosynthesis; ubiquinone biosynthesis.</text>
</comment>
<keyword evidence="6" id="KW-0560">Oxidoreductase</keyword>
<evidence type="ECO:0000256" key="1">
    <source>
        <dbReference type="ARBA" id="ARBA00001974"/>
    </source>
</evidence>
<dbReference type="NCBIfam" id="TIGR01988">
    <property type="entry name" value="Ubi-OHases"/>
    <property type="match status" value="1"/>
</dbReference>
<dbReference type="Proteomes" id="UP001253545">
    <property type="component" value="Unassembled WGS sequence"/>
</dbReference>
<dbReference type="EMBL" id="JAVRHX010000001">
    <property type="protein sequence ID" value="MDT0593534.1"/>
    <property type="molecule type" value="Genomic_DNA"/>
</dbReference>
<keyword evidence="10" id="KW-1185">Reference proteome</keyword>
<dbReference type="Pfam" id="PF01494">
    <property type="entry name" value="FAD_binding_3"/>
    <property type="match status" value="1"/>
</dbReference>
<name>A0ABU2ZLN0_9ALTE</name>
<dbReference type="SUPFAM" id="SSF51905">
    <property type="entry name" value="FAD/NAD(P)-binding domain"/>
    <property type="match status" value="1"/>
</dbReference>
<dbReference type="Gene3D" id="3.50.50.60">
    <property type="entry name" value="FAD/NAD(P)-binding domain"/>
    <property type="match status" value="2"/>
</dbReference>
<organism evidence="9 10">
    <name type="scientific">Glaciecola petra</name>
    <dbReference type="NCBI Taxonomy" id="3075602"/>
    <lineage>
        <taxon>Bacteria</taxon>
        <taxon>Pseudomonadati</taxon>
        <taxon>Pseudomonadota</taxon>
        <taxon>Gammaproteobacteria</taxon>
        <taxon>Alteromonadales</taxon>
        <taxon>Alteromonadaceae</taxon>
        <taxon>Glaciecola</taxon>
    </lineage>
</organism>
<comment type="caution">
    <text evidence="9">The sequence shown here is derived from an EMBL/GenBank/DDBJ whole genome shotgun (WGS) entry which is preliminary data.</text>
</comment>
<dbReference type="InterPro" id="IPR010971">
    <property type="entry name" value="UbiH/COQ6"/>
</dbReference>
<dbReference type="InterPro" id="IPR018168">
    <property type="entry name" value="Ubi_Hdrlase_CS"/>
</dbReference>
<dbReference type="RefSeq" id="WP_311367043.1">
    <property type="nucleotide sequence ID" value="NZ_JAVRHX010000001.1"/>
</dbReference>
<evidence type="ECO:0000256" key="2">
    <source>
        <dbReference type="ARBA" id="ARBA00004749"/>
    </source>
</evidence>
<proteinExistence type="inferred from homology"/>
<dbReference type="PANTHER" id="PTHR43876">
    <property type="entry name" value="UBIQUINONE BIOSYNTHESIS MONOOXYGENASE COQ6, MITOCHONDRIAL"/>
    <property type="match status" value="1"/>
</dbReference>